<dbReference type="EMBL" id="FRCJ01000001">
    <property type="protein sequence ID" value="SHL79132.1"/>
    <property type="molecule type" value="Genomic_DNA"/>
</dbReference>
<keyword evidence="3" id="KW-0732">Signal</keyword>
<keyword evidence="1" id="KW-0479">Metal-binding</keyword>
<evidence type="ECO:0000256" key="3">
    <source>
        <dbReference type="SAM" id="SignalP"/>
    </source>
</evidence>
<organism evidence="5 6">
    <name type="scientific">Xylanibacter ruminicola</name>
    <name type="common">Prevotella ruminicola</name>
    <dbReference type="NCBI Taxonomy" id="839"/>
    <lineage>
        <taxon>Bacteria</taxon>
        <taxon>Pseudomonadati</taxon>
        <taxon>Bacteroidota</taxon>
        <taxon>Bacteroidia</taxon>
        <taxon>Bacteroidales</taxon>
        <taxon>Prevotellaceae</taxon>
        <taxon>Xylanibacter</taxon>
    </lineage>
</organism>
<name>A0A1M7DI30_XYLRU</name>
<evidence type="ECO:0000313" key="6">
    <source>
        <dbReference type="Proteomes" id="UP000184280"/>
    </source>
</evidence>
<dbReference type="AlphaFoldDB" id="A0A1M7DI30"/>
<feature type="compositionally biased region" description="Basic and acidic residues" evidence="2">
    <location>
        <begin position="94"/>
        <end position="116"/>
    </location>
</feature>
<evidence type="ECO:0000256" key="1">
    <source>
        <dbReference type="ARBA" id="ARBA00022723"/>
    </source>
</evidence>
<feature type="domain" description="HMA" evidence="4">
    <location>
        <begin position="20"/>
        <end position="86"/>
    </location>
</feature>
<feature type="signal peptide" evidence="3">
    <location>
        <begin position="1"/>
        <end position="19"/>
    </location>
</feature>
<dbReference type="GO" id="GO:0046872">
    <property type="term" value="F:metal ion binding"/>
    <property type="evidence" value="ECO:0007669"/>
    <property type="project" value="UniProtKB-KW"/>
</dbReference>
<dbReference type="InterPro" id="IPR006121">
    <property type="entry name" value="HMA_dom"/>
</dbReference>
<dbReference type="Pfam" id="PF00403">
    <property type="entry name" value="HMA"/>
    <property type="match status" value="1"/>
</dbReference>
<dbReference type="PROSITE" id="PS01047">
    <property type="entry name" value="HMA_1"/>
    <property type="match status" value="1"/>
</dbReference>
<dbReference type="InterPro" id="IPR017969">
    <property type="entry name" value="Heavy-metal-associated_CS"/>
</dbReference>
<proteinExistence type="predicted"/>
<dbReference type="InterPro" id="IPR036163">
    <property type="entry name" value="HMA_dom_sf"/>
</dbReference>
<accession>A0A1M7DI30</accession>
<dbReference type="SUPFAM" id="SSF55008">
    <property type="entry name" value="HMA, heavy metal-associated domain"/>
    <property type="match status" value="1"/>
</dbReference>
<dbReference type="OrthoDB" id="1121721at2"/>
<dbReference type="RefSeq" id="WP_073042869.1">
    <property type="nucleotide sequence ID" value="NZ_FRCJ01000001.1"/>
</dbReference>
<gene>
    <name evidence="5" type="ORF">SAMN04488494_0746</name>
</gene>
<protein>
    <submittedName>
        <fullName evidence="5">Copper chaperone CopZ</fullName>
    </submittedName>
</protein>
<evidence type="ECO:0000256" key="2">
    <source>
        <dbReference type="SAM" id="MobiDB-lite"/>
    </source>
</evidence>
<feature type="chain" id="PRO_5013133491" evidence="3">
    <location>
        <begin position="20"/>
        <end position="134"/>
    </location>
</feature>
<reference evidence="5 6" key="1">
    <citation type="submission" date="2016-11" db="EMBL/GenBank/DDBJ databases">
        <authorList>
            <person name="Jaros S."/>
            <person name="Januszkiewicz K."/>
            <person name="Wedrychowicz H."/>
        </authorList>
    </citation>
    <scope>NUCLEOTIDE SEQUENCE [LARGE SCALE GENOMIC DNA]</scope>
    <source>
        <strain evidence="5 6">BPI-34</strain>
    </source>
</reference>
<evidence type="ECO:0000313" key="5">
    <source>
        <dbReference type="EMBL" id="SHL79132.1"/>
    </source>
</evidence>
<sequence length="134" mass="14467">MKKIVMMMFAALFAMNVLADNVKFKVTNIRCQNCAKRVEKTLKANEAVQEVNVDLQAKTVCVSYDASKANAEALLKTLTDAKYQAEILKQCNGKEAKGGCGKHEGKEGGCGKHEGQNGHGGCGHHAKKEAEAQK</sequence>
<dbReference type="CDD" id="cd00371">
    <property type="entry name" value="HMA"/>
    <property type="match status" value="1"/>
</dbReference>
<dbReference type="Proteomes" id="UP000184280">
    <property type="component" value="Unassembled WGS sequence"/>
</dbReference>
<evidence type="ECO:0000259" key="4">
    <source>
        <dbReference type="PROSITE" id="PS50846"/>
    </source>
</evidence>
<feature type="region of interest" description="Disordered" evidence="2">
    <location>
        <begin position="94"/>
        <end position="134"/>
    </location>
</feature>
<dbReference type="PROSITE" id="PS50846">
    <property type="entry name" value="HMA_2"/>
    <property type="match status" value="1"/>
</dbReference>
<dbReference type="Gene3D" id="3.30.70.100">
    <property type="match status" value="1"/>
</dbReference>